<comment type="caution">
    <text evidence="12">The sequence shown here is derived from an EMBL/GenBank/DDBJ whole genome shotgun (WGS) entry which is preliminary data.</text>
</comment>
<evidence type="ECO:0000256" key="5">
    <source>
        <dbReference type="ARBA" id="ARBA00022692"/>
    </source>
</evidence>
<keyword evidence="6 11" id="KW-0735">Signal-anchor</keyword>
<comment type="pathway">
    <text evidence="11">Protein modification; protein glycosylation.</text>
</comment>
<keyword evidence="11" id="KW-0333">Golgi apparatus</keyword>
<evidence type="ECO:0000313" key="13">
    <source>
        <dbReference type="Proteomes" id="UP001642540"/>
    </source>
</evidence>
<evidence type="ECO:0000256" key="8">
    <source>
        <dbReference type="ARBA" id="ARBA00023136"/>
    </source>
</evidence>
<comment type="caution">
    <text evidence="11">Lacks conserved residue(s) required for the propagation of feature annotation.</text>
</comment>
<dbReference type="EC" id="2.4.1.135" evidence="3 11"/>
<keyword evidence="4 11" id="KW-0808">Transferase</keyword>
<dbReference type="PANTHER" id="PTHR10896:SF65">
    <property type="entry name" value="GALACTOSYLGALACTOSYLXYLOSYLPROTEIN 3-BETA-GLUCURONOSYLTRANSFERASE 3"/>
    <property type="match status" value="1"/>
</dbReference>
<keyword evidence="11" id="KW-0464">Manganese</keyword>
<sequence length="412" mass="47203">MINPASWELFILLVLLCGIFLVVFRKTFKLHFLRRLHLQRNEKKFVAACAGMYVAILCRFWFHHGDHTLTRPWHILSNGSLIDDKSYNSQLLDSTKKPVIFITTTSYSTIQPALLTRLAQALYPVRDMVQWIVVSLPLETGLESEQIVDDETGDTFANKVQNNKEFVRVHLENLDKLLGRFGVPYVILRSRPLVKSKWGGFIWPRKGYRDVNAYQTGLLWVIKNLPKGIILLGDEDFSYHSGLFKELVVKLQQTQIAACWPVGFGQNNAAMTIPLTSKVYKTSEDVRLVGYDDGRIIWTGGIKLEIGAFAVDLEYLRNKVPYTEYWKLTYSQIYSNDDFGIPVGDIQVLGKQGTEIYVWRTKTIGVKWPQYLPGNQSLTWETNLRTLLKTVFGPRFYMLNDNISSATASLMS</sequence>
<keyword evidence="11" id="KW-0479">Metal-binding</keyword>
<evidence type="ECO:0000256" key="11">
    <source>
        <dbReference type="RuleBase" id="RU363127"/>
    </source>
</evidence>
<protein>
    <recommendedName>
        <fullName evidence="3 11">Galactosylgalactosylxylosylprotein 3-beta-glucuronosyltransferase</fullName>
        <ecNumber evidence="3 11">2.4.1.135</ecNumber>
    </recommendedName>
</protein>
<proteinExistence type="inferred from homology"/>
<dbReference type="EMBL" id="CAXLJM020000057">
    <property type="protein sequence ID" value="CAL8118732.1"/>
    <property type="molecule type" value="Genomic_DNA"/>
</dbReference>
<comment type="subcellular location">
    <subcellularLocation>
        <location evidence="11">Golgi apparatus membrane</location>
        <topology evidence="11">Single-pass type II membrane protein</topology>
    </subcellularLocation>
    <subcellularLocation>
        <location evidence="1">Membrane</location>
        <topology evidence="1">Single-pass type II membrane protein</topology>
    </subcellularLocation>
</comment>
<name>A0ABP1R374_9HEXA</name>
<evidence type="ECO:0000256" key="3">
    <source>
        <dbReference type="ARBA" id="ARBA00012641"/>
    </source>
</evidence>
<keyword evidence="7 11" id="KW-1133">Transmembrane helix</keyword>
<accession>A0ABP1R374</accession>
<dbReference type="Proteomes" id="UP001642540">
    <property type="component" value="Unassembled WGS sequence"/>
</dbReference>
<dbReference type="Gene3D" id="3.90.550.10">
    <property type="entry name" value="Spore Coat Polysaccharide Biosynthesis Protein SpsA, Chain A"/>
    <property type="match status" value="2"/>
</dbReference>
<dbReference type="SUPFAM" id="SSF53448">
    <property type="entry name" value="Nucleotide-diphospho-sugar transferases"/>
    <property type="match status" value="1"/>
</dbReference>
<feature type="transmembrane region" description="Helical" evidence="11">
    <location>
        <begin position="6"/>
        <end position="24"/>
    </location>
</feature>
<keyword evidence="8 11" id="KW-0472">Membrane</keyword>
<organism evidence="12 13">
    <name type="scientific">Orchesella dallaii</name>
    <dbReference type="NCBI Taxonomy" id="48710"/>
    <lineage>
        <taxon>Eukaryota</taxon>
        <taxon>Metazoa</taxon>
        <taxon>Ecdysozoa</taxon>
        <taxon>Arthropoda</taxon>
        <taxon>Hexapoda</taxon>
        <taxon>Collembola</taxon>
        <taxon>Entomobryomorpha</taxon>
        <taxon>Entomobryoidea</taxon>
        <taxon>Orchesellidae</taxon>
        <taxon>Orchesellinae</taxon>
        <taxon>Orchesella</taxon>
    </lineage>
</organism>
<comment type="catalytic activity">
    <reaction evidence="10 11">
        <text>3-O-(beta-D-galactosyl-(1-&gt;3)-beta-D-galactosyl-(1-&gt;4)-beta-D-xylosyl)-L-seryl-[protein] + UDP-alpha-D-glucuronate = 3-O-(beta-D-GlcA-(1-&gt;3)-beta-D-Gal-(1-&gt;3)-beta-D-Gal-(1-&gt;4)-beta-D-Xyl)-L-seryl-[protein] + UDP + H(+)</text>
        <dbReference type="Rhea" id="RHEA:24168"/>
        <dbReference type="Rhea" id="RHEA-COMP:12571"/>
        <dbReference type="Rhea" id="RHEA-COMP:12573"/>
        <dbReference type="ChEBI" id="CHEBI:15378"/>
        <dbReference type="ChEBI" id="CHEBI:58052"/>
        <dbReference type="ChEBI" id="CHEBI:58223"/>
        <dbReference type="ChEBI" id="CHEBI:132090"/>
        <dbReference type="ChEBI" id="CHEBI:132093"/>
        <dbReference type="EC" id="2.4.1.135"/>
    </reaction>
</comment>
<comment type="cofactor">
    <cofactor evidence="11">
        <name>Mn(2+)</name>
        <dbReference type="ChEBI" id="CHEBI:29035"/>
    </cofactor>
</comment>
<keyword evidence="5 11" id="KW-0812">Transmembrane</keyword>
<dbReference type="InterPro" id="IPR029044">
    <property type="entry name" value="Nucleotide-diphossugar_trans"/>
</dbReference>
<evidence type="ECO:0000256" key="1">
    <source>
        <dbReference type="ARBA" id="ARBA00004606"/>
    </source>
</evidence>
<evidence type="ECO:0000256" key="2">
    <source>
        <dbReference type="ARBA" id="ARBA00007706"/>
    </source>
</evidence>
<dbReference type="PANTHER" id="PTHR10896">
    <property type="entry name" value="GALACTOSYLGALACTOSYLXYLOSYLPROTEIN 3-BETA-GLUCURONOSYLTRANSFERASE BETA-1,3-GLUCURONYLTRANSFERASE"/>
    <property type="match status" value="1"/>
</dbReference>
<keyword evidence="9" id="KW-0325">Glycoprotein</keyword>
<comment type="similarity">
    <text evidence="2 11">Belongs to the glycosyltransferase 43 family.</text>
</comment>
<evidence type="ECO:0000313" key="12">
    <source>
        <dbReference type="EMBL" id="CAL8118732.1"/>
    </source>
</evidence>
<dbReference type="Pfam" id="PF03360">
    <property type="entry name" value="Glyco_transf_43"/>
    <property type="match status" value="1"/>
</dbReference>
<reference evidence="12 13" key="1">
    <citation type="submission" date="2024-08" db="EMBL/GenBank/DDBJ databases">
        <authorList>
            <person name="Cucini C."/>
            <person name="Frati F."/>
        </authorList>
    </citation>
    <scope>NUCLEOTIDE SEQUENCE [LARGE SCALE GENOMIC DNA]</scope>
</reference>
<evidence type="ECO:0000256" key="9">
    <source>
        <dbReference type="ARBA" id="ARBA00023180"/>
    </source>
</evidence>
<keyword evidence="13" id="KW-1185">Reference proteome</keyword>
<evidence type="ECO:0000256" key="4">
    <source>
        <dbReference type="ARBA" id="ARBA00022679"/>
    </source>
</evidence>
<evidence type="ECO:0000256" key="6">
    <source>
        <dbReference type="ARBA" id="ARBA00022968"/>
    </source>
</evidence>
<evidence type="ECO:0000256" key="7">
    <source>
        <dbReference type="ARBA" id="ARBA00022989"/>
    </source>
</evidence>
<dbReference type="InterPro" id="IPR005027">
    <property type="entry name" value="Glyco_trans_43"/>
</dbReference>
<evidence type="ECO:0000256" key="10">
    <source>
        <dbReference type="ARBA" id="ARBA00047979"/>
    </source>
</evidence>
<gene>
    <name evidence="12" type="ORF">ODALV1_LOCUS18260</name>
</gene>
<feature type="transmembrane region" description="Helical" evidence="11">
    <location>
        <begin position="45"/>
        <end position="62"/>
    </location>
</feature>